<reference evidence="2" key="2">
    <citation type="submission" date="2017-05" db="EMBL/GenBank/DDBJ databases">
        <title>Draft genome sequence of Geobacter pelophilus, a iron(III)-reducing bacteria.</title>
        <authorList>
            <person name="Aoyagi T."/>
            <person name="Koike H."/>
            <person name="Morita T."/>
            <person name="Sato Y."/>
            <person name="Habe H."/>
            <person name="Hori T."/>
        </authorList>
    </citation>
    <scope>NUCLEOTIDE SEQUENCE [LARGE SCALE GENOMIC DNA]</scope>
    <source>
        <strain evidence="2">Drf2</strain>
    </source>
</reference>
<gene>
    <name evidence="1" type="ORF">GPEL0_01f2627</name>
</gene>
<name>A0ABQ0MJ84_9BACT</name>
<accession>A0ABQ0MJ84</accession>
<comment type="caution">
    <text evidence="1">The sequence shown here is derived from an EMBL/GenBank/DDBJ whole genome shotgun (WGS) entry which is preliminary data.</text>
</comment>
<dbReference type="Proteomes" id="UP000194153">
    <property type="component" value="Unassembled WGS sequence"/>
</dbReference>
<reference evidence="1 2" key="1">
    <citation type="submission" date="2017-04" db="EMBL/GenBank/DDBJ databases">
        <authorList>
            <consortium name="Geobacter pelophilus Genome Sequencing"/>
            <person name="Aoyagi T."/>
            <person name="Koike H."/>
            <person name="Hori T."/>
        </authorList>
    </citation>
    <scope>NUCLEOTIDE SEQUENCE [LARGE SCALE GENOMIC DNA]</scope>
    <source>
        <strain evidence="1 2">Drf2</strain>
    </source>
</reference>
<keyword evidence="2" id="KW-1185">Reference proteome</keyword>
<proteinExistence type="predicted"/>
<sequence>MFAGTTKTYQVTGPVLEVKDDMIVVQKGKEKWEIARDKDTKVTGGLQVGSKVTVTYTMKAATIDAKAAAKAGKKK</sequence>
<organism evidence="1 2">
    <name type="scientific">Geoanaerobacter pelophilus</name>
    <dbReference type="NCBI Taxonomy" id="60036"/>
    <lineage>
        <taxon>Bacteria</taxon>
        <taxon>Pseudomonadati</taxon>
        <taxon>Thermodesulfobacteriota</taxon>
        <taxon>Desulfuromonadia</taxon>
        <taxon>Geobacterales</taxon>
        <taxon>Geobacteraceae</taxon>
        <taxon>Geoanaerobacter</taxon>
    </lineage>
</organism>
<evidence type="ECO:0000313" key="2">
    <source>
        <dbReference type="Proteomes" id="UP000194153"/>
    </source>
</evidence>
<evidence type="ECO:0008006" key="3">
    <source>
        <dbReference type="Google" id="ProtNLM"/>
    </source>
</evidence>
<evidence type="ECO:0000313" key="1">
    <source>
        <dbReference type="EMBL" id="GAW67019.1"/>
    </source>
</evidence>
<protein>
    <recommendedName>
        <fullName evidence="3">DUF5666 domain-containing protein</fullName>
    </recommendedName>
</protein>
<dbReference type="EMBL" id="BDQG01000001">
    <property type="protein sequence ID" value="GAW67019.1"/>
    <property type="molecule type" value="Genomic_DNA"/>
</dbReference>